<dbReference type="Proteomes" id="UP000008952">
    <property type="component" value="Unassembled WGS sequence"/>
</dbReference>
<organism evidence="1 2">
    <name type="scientific">Bartonella tamiae Th239</name>
    <dbReference type="NCBI Taxonomy" id="1094558"/>
    <lineage>
        <taxon>Bacteria</taxon>
        <taxon>Pseudomonadati</taxon>
        <taxon>Pseudomonadota</taxon>
        <taxon>Alphaproteobacteria</taxon>
        <taxon>Hyphomicrobiales</taxon>
        <taxon>Bartonellaceae</taxon>
        <taxon>Bartonella</taxon>
    </lineage>
</organism>
<proteinExistence type="predicted"/>
<dbReference type="HOGENOM" id="CLU_3395258_0_0_5"/>
<protein>
    <submittedName>
        <fullName evidence="1">Uncharacterized protein</fullName>
    </submittedName>
</protein>
<accession>J1JWT8</accession>
<gene>
    <name evidence="1" type="ORF">ME5_01606</name>
</gene>
<name>J1JWT8_9HYPH</name>
<dbReference type="AlphaFoldDB" id="J1JWT8"/>
<comment type="caution">
    <text evidence="1">The sequence shown here is derived from an EMBL/GenBank/DDBJ whole genome shotgun (WGS) entry which is preliminary data.</text>
</comment>
<evidence type="ECO:0000313" key="1">
    <source>
        <dbReference type="EMBL" id="EJF89055.1"/>
    </source>
</evidence>
<dbReference type="STRING" id="1094558.ME5_01606"/>
<reference evidence="1 2" key="1">
    <citation type="submission" date="2012-03" db="EMBL/GenBank/DDBJ databases">
        <title>The Genome Sequence of Bartonella tamiae Th239.</title>
        <authorList>
            <consortium name="The Broad Institute Genome Sequencing Platform"/>
            <consortium name="The Broad Institute Genome Sequencing Center for Infectious Disease"/>
            <person name="Feldgarden M."/>
            <person name="Kirby J."/>
            <person name="Kosoy M."/>
            <person name="Birtles R."/>
            <person name="Probert W.S."/>
            <person name="Chiaraviglio L."/>
            <person name="Young S.K."/>
            <person name="Zeng Q."/>
            <person name="Gargeya S."/>
            <person name="Fitzgerald M."/>
            <person name="Haas B."/>
            <person name="Abouelleil A."/>
            <person name="Alvarado L."/>
            <person name="Arachchi H.M."/>
            <person name="Berlin A."/>
            <person name="Chapman S.B."/>
            <person name="Gearin G."/>
            <person name="Goldberg J."/>
            <person name="Griggs A."/>
            <person name="Gujja S."/>
            <person name="Hansen M."/>
            <person name="Heiman D."/>
            <person name="Howarth C."/>
            <person name="Larimer J."/>
            <person name="Lui A."/>
            <person name="MacDonald P.J.P."/>
            <person name="McCowen C."/>
            <person name="Montmayeur A."/>
            <person name="Murphy C."/>
            <person name="Neiman D."/>
            <person name="Pearson M."/>
            <person name="Priest M."/>
            <person name="Roberts A."/>
            <person name="Saif S."/>
            <person name="Shea T."/>
            <person name="Sisk P."/>
            <person name="Stolte C."/>
            <person name="Sykes S."/>
            <person name="Wortman J."/>
            <person name="Nusbaum C."/>
            <person name="Birren B."/>
        </authorList>
    </citation>
    <scope>NUCLEOTIDE SEQUENCE [LARGE SCALE GENOMIC DNA]</scope>
    <source>
        <strain evidence="1 2">Th239</strain>
    </source>
</reference>
<evidence type="ECO:0000313" key="2">
    <source>
        <dbReference type="Proteomes" id="UP000008952"/>
    </source>
</evidence>
<dbReference type="EMBL" id="AIMB01000008">
    <property type="protein sequence ID" value="EJF89055.1"/>
    <property type="molecule type" value="Genomic_DNA"/>
</dbReference>
<sequence>MSCLYTNVLSKLIVPFYATRHVCNRVIDSGI</sequence>
<keyword evidence="2" id="KW-1185">Reference proteome</keyword>